<dbReference type="EMBL" id="JAGYVZ010000012">
    <property type="protein sequence ID" value="MBS7232186.1"/>
    <property type="molecule type" value="Genomic_DNA"/>
</dbReference>
<dbReference type="PANTHER" id="PTHR38772:SF1">
    <property type="entry name" value="NUCLEOID-ASSOCIATED PROTEIN YEJK"/>
    <property type="match status" value="1"/>
</dbReference>
<dbReference type="Pfam" id="PF04245">
    <property type="entry name" value="NA37"/>
    <property type="match status" value="1"/>
</dbReference>
<dbReference type="RefSeq" id="WP_213301440.1">
    <property type="nucleotide sequence ID" value="NZ_JAGYVZ010000012.1"/>
</dbReference>
<evidence type="ECO:0000313" key="4">
    <source>
        <dbReference type="EMBL" id="MBS7232186.1"/>
    </source>
</evidence>
<dbReference type="InterPro" id="IPR007358">
    <property type="entry name" value="Nucleoid_associated_NdpA"/>
</dbReference>
<keyword evidence="3" id="KW-0963">Cytoplasm</keyword>
<evidence type="ECO:0000313" key="5">
    <source>
        <dbReference type="Proteomes" id="UP000722625"/>
    </source>
</evidence>
<comment type="caution">
    <text evidence="4">The sequence shown here is derived from an EMBL/GenBank/DDBJ whole genome shotgun (WGS) entry which is preliminary data.</text>
</comment>
<accession>A0ABS5PDJ6</accession>
<keyword evidence="5" id="KW-1185">Reference proteome</keyword>
<organism evidence="4 5">
    <name type="scientific">Flavobacterium psychroterrae</name>
    <dbReference type="NCBI Taxonomy" id="2133767"/>
    <lineage>
        <taxon>Bacteria</taxon>
        <taxon>Pseudomonadati</taxon>
        <taxon>Bacteroidota</taxon>
        <taxon>Flavobacteriia</taxon>
        <taxon>Flavobacteriales</taxon>
        <taxon>Flavobacteriaceae</taxon>
        <taxon>Flavobacterium</taxon>
    </lineage>
</organism>
<proteinExistence type="inferred from homology"/>
<protein>
    <submittedName>
        <fullName evidence="4">Nucleoid-associated protein</fullName>
    </submittedName>
</protein>
<comment type="similarity">
    <text evidence="2">Belongs to the YejK family.</text>
</comment>
<evidence type="ECO:0000256" key="3">
    <source>
        <dbReference type="ARBA" id="ARBA00022490"/>
    </source>
</evidence>
<evidence type="ECO:0000256" key="1">
    <source>
        <dbReference type="ARBA" id="ARBA00004496"/>
    </source>
</evidence>
<evidence type="ECO:0000256" key="2">
    <source>
        <dbReference type="ARBA" id="ARBA00009035"/>
    </source>
</evidence>
<dbReference type="Proteomes" id="UP000722625">
    <property type="component" value="Unassembled WGS sequence"/>
</dbReference>
<sequence length="336" mass="39251">MILDKIVIHELKKESESNKVELIFSDELLPNDDDSTALLIALSASYKSDKILYAVFDDSEGRYFPEKFNDYKDSTRQNQNFIDFTRQVIGNLETLISPVTFATGGYFIFAEYIENGNNFISVFLIRDVEGKILKKTKNSFAIQTVEYIDTKNLAMACRINENRINDREINYLSFIQLRQKEVSEYFKSWISIKQLESSAEYTKTLYTIISQIEPPKDPETNIEYDLQTFRDLVYNYVSKIPNKTVNIKDLSQYFYEDNDKVSNFANEKNLQIDTEFRFNGTQLKKFIKVEVNRDGINLKFSRGILNEKVRFSDHNPNQIIIESESFAKALRNQIND</sequence>
<dbReference type="PANTHER" id="PTHR38772">
    <property type="match status" value="1"/>
</dbReference>
<gene>
    <name evidence="4" type="ORF">KHA90_14240</name>
</gene>
<comment type="subcellular location">
    <subcellularLocation>
        <location evidence="1">Cytoplasm</location>
    </subcellularLocation>
</comment>
<name>A0ABS5PDJ6_9FLAO</name>
<reference evidence="4 5" key="1">
    <citation type="journal article" date="2018" name="Int. J. Syst. Evol. Microbiol.">
        <title>Flavobacterium chryseum sp. nov. and Flavobacterium psychroterrae sp. nov., novel environmental bacteria isolated from Antarctica.</title>
        <authorList>
            <person name="Kralova S."/>
            <person name="Svec P."/>
            <person name="Busse H.J."/>
            <person name="Stankova E."/>
            <person name="Vaczi P."/>
            <person name="Sedlacek I."/>
        </authorList>
    </citation>
    <scope>NUCLEOTIDE SEQUENCE [LARGE SCALE GENOMIC DNA]</scope>
    <source>
        <strain evidence="4 5">CCM 8827</strain>
    </source>
</reference>